<dbReference type="SUPFAM" id="SSF56784">
    <property type="entry name" value="HAD-like"/>
    <property type="match status" value="1"/>
</dbReference>
<evidence type="ECO:0000256" key="3">
    <source>
        <dbReference type="ARBA" id="ARBA00022692"/>
    </source>
</evidence>
<feature type="transmembrane region" description="Helical" evidence="6">
    <location>
        <begin position="465"/>
        <end position="480"/>
    </location>
</feature>
<dbReference type="Gene3D" id="1.10.357.140">
    <property type="entry name" value="UbiA prenyltransferase"/>
    <property type="match status" value="1"/>
</dbReference>
<keyword evidence="2" id="KW-1003">Cell membrane</keyword>
<accession>A0ABR6X381</accession>
<dbReference type="InterPro" id="IPR044878">
    <property type="entry name" value="UbiA_sf"/>
</dbReference>
<dbReference type="InterPro" id="IPR023214">
    <property type="entry name" value="HAD_sf"/>
</dbReference>
<feature type="transmembrane region" description="Helical" evidence="6">
    <location>
        <begin position="349"/>
        <end position="365"/>
    </location>
</feature>
<dbReference type="CDD" id="cd13963">
    <property type="entry name" value="PT_UbiA_2"/>
    <property type="match status" value="1"/>
</dbReference>
<dbReference type="PANTHER" id="PTHR11048">
    <property type="entry name" value="PRENYLTRANSFERASES"/>
    <property type="match status" value="1"/>
</dbReference>
<dbReference type="NCBIfam" id="NF006088">
    <property type="entry name" value="PRK08238.1"/>
    <property type="match status" value="1"/>
</dbReference>
<keyword evidence="5 6" id="KW-0472">Membrane</keyword>
<keyword evidence="4 6" id="KW-1133">Transmembrane helix</keyword>
<dbReference type="PANTHER" id="PTHR11048:SF5">
    <property type="entry name" value="DECAPRENYL-PHOSPHATE PHOSPHORIBOSYLTRANSFERASE"/>
    <property type="match status" value="1"/>
</dbReference>
<dbReference type="Pfam" id="PF01040">
    <property type="entry name" value="UbiA"/>
    <property type="match status" value="1"/>
</dbReference>
<feature type="transmembrane region" description="Helical" evidence="6">
    <location>
        <begin position="395"/>
        <end position="416"/>
    </location>
</feature>
<evidence type="ECO:0000313" key="8">
    <source>
        <dbReference type="Proteomes" id="UP000648257"/>
    </source>
</evidence>
<keyword evidence="3 6" id="KW-0812">Transmembrane</keyword>
<dbReference type="InterPro" id="IPR036412">
    <property type="entry name" value="HAD-like_sf"/>
</dbReference>
<keyword evidence="8" id="KW-1185">Reference proteome</keyword>
<evidence type="ECO:0000256" key="5">
    <source>
        <dbReference type="ARBA" id="ARBA00023136"/>
    </source>
</evidence>
<feature type="transmembrane region" description="Helical" evidence="6">
    <location>
        <begin position="428"/>
        <end position="445"/>
    </location>
</feature>
<evidence type="ECO:0000256" key="6">
    <source>
        <dbReference type="SAM" id="Phobius"/>
    </source>
</evidence>
<feature type="transmembrane region" description="Helical" evidence="6">
    <location>
        <begin position="301"/>
        <end position="318"/>
    </location>
</feature>
<dbReference type="EMBL" id="JACOFW010000005">
    <property type="protein sequence ID" value="MBC3807010.1"/>
    <property type="molecule type" value="Genomic_DNA"/>
</dbReference>
<dbReference type="Proteomes" id="UP000648257">
    <property type="component" value="Unassembled WGS sequence"/>
</dbReference>
<evidence type="ECO:0000256" key="1">
    <source>
        <dbReference type="ARBA" id="ARBA00004141"/>
    </source>
</evidence>
<evidence type="ECO:0000313" key="7">
    <source>
        <dbReference type="EMBL" id="MBC3807010.1"/>
    </source>
</evidence>
<dbReference type="RefSeq" id="WP_186922094.1">
    <property type="nucleotide sequence ID" value="NZ_JACOFW010000005.1"/>
</dbReference>
<feature type="transmembrane region" description="Helical" evidence="6">
    <location>
        <begin position="228"/>
        <end position="251"/>
    </location>
</feature>
<protein>
    <submittedName>
        <fullName evidence="7">UbiA family prenyltransferase</fullName>
    </submittedName>
</protein>
<comment type="caution">
    <text evidence="7">The sequence shown here is derived from an EMBL/GenBank/DDBJ whole genome shotgun (WGS) entry which is preliminary data.</text>
</comment>
<feature type="transmembrane region" description="Helical" evidence="6">
    <location>
        <begin position="272"/>
        <end position="295"/>
    </location>
</feature>
<comment type="subcellular location">
    <subcellularLocation>
        <location evidence="1">Membrane</location>
        <topology evidence="1">Multi-pass membrane protein</topology>
    </subcellularLocation>
</comment>
<dbReference type="InterPro" id="IPR000537">
    <property type="entry name" value="UbiA_prenyltransferase"/>
</dbReference>
<sequence length="481" mass="53863">MTIHTSPNLSTEVPLVVDLDGTLIRSDMLLESAIRLVRRNPLYVFLIFLWLCQGKRQLKTQIAQRVEIPCALLPYHLEFLSYLQEQFRAHRKLVLATATDMRYAQQIAAHLGIFSDVWGTTAERNLAGEEKAKVLLQAYGEKGFDYAGNATPDLKIWQHARRAIVVNASAGLEQKARSIAEISHVFSSPKNVVKSVLKAIRVYQWVKNLLIFVPLFVAHQWYQTTAIYFSAMAFVAFSLCASAIYLINDLLDLDSDRAHKSKRNRPIASGNLSILTAVFLVFVLLLVGLLVAQLVSNEFCLILGTYLILTSAYSFYLKRIVLMDVLLLAFLYTIRVIAGAIAIQVEPSFWLLAFSMLIFTSLALIKRCAELKSLKSQEKHAAHGRDYVVSDIPQLTSLGTAAGYGAVVILALYINSPDVARHYQHPKFLWLLCPLCLYWIGRMWITTGRGLMHDDPIVYAAKDKVSLVIGALGVAMVLFAL</sequence>
<feature type="transmembrane region" description="Helical" evidence="6">
    <location>
        <begin position="325"/>
        <end position="343"/>
    </location>
</feature>
<organism evidence="7 8">
    <name type="scientific">Undibacterium seohonense</name>
    <dbReference type="NCBI Taxonomy" id="1344950"/>
    <lineage>
        <taxon>Bacteria</taxon>
        <taxon>Pseudomonadati</taxon>
        <taxon>Pseudomonadota</taxon>
        <taxon>Betaproteobacteria</taxon>
        <taxon>Burkholderiales</taxon>
        <taxon>Oxalobacteraceae</taxon>
        <taxon>Undibacterium</taxon>
    </lineage>
</organism>
<evidence type="ECO:0000256" key="2">
    <source>
        <dbReference type="ARBA" id="ARBA00022475"/>
    </source>
</evidence>
<gene>
    <name evidence="7" type="ORF">H8K52_06585</name>
</gene>
<reference evidence="7 8" key="1">
    <citation type="submission" date="2020-08" db="EMBL/GenBank/DDBJ databases">
        <title>Novel species isolated from subtropical streams in China.</title>
        <authorList>
            <person name="Lu H."/>
        </authorList>
    </citation>
    <scope>NUCLEOTIDE SEQUENCE [LARGE SCALE GENOMIC DNA]</scope>
    <source>
        <strain evidence="7 8">KACC 16656</strain>
    </source>
</reference>
<evidence type="ECO:0000256" key="4">
    <source>
        <dbReference type="ARBA" id="ARBA00022989"/>
    </source>
</evidence>
<name>A0ABR6X381_9BURK</name>
<dbReference type="Gene3D" id="3.40.50.1000">
    <property type="entry name" value="HAD superfamily/HAD-like"/>
    <property type="match status" value="1"/>
</dbReference>
<dbReference type="InterPro" id="IPR039653">
    <property type="entry name" value="Prenyltransferase"/>
</dbReference>
<proteinExistence type="predicted"/>